<dbReference type="EMBL" id="FSQW01000002">
    <property type="protein sequence ID" value="SIO18831.1"/>
    <property type="molecule type" value="Genomic_DNA"/>
</dbReference>
<protein>
    <submittedName>
        <fullName evidence="2">Uncharacterized protein</fullName>
    </submittedName>
</protein>
<feature type="transmembrane region" description="Helical" evidence="1">
    <location>
        <begin position="37"/>
        <end position="55"/>
    </location>
</feature>
<keyword evidence="3" id="KW-1185">Reference proteome</keyword>
<evidence type="ECO:0000256" key="1">
    <source>
        <dbReference type="SAM" id="Phobius"/>
    </source>
</evidence>
<name>A0A1N6HG88_9SPHN</name>
<dbReference type="AlphaFoldDB" id="A0A1N6HG88"/>
<feature type="transmembrane region" description="Helical" evidence="1">
    <location>
        <begin position="104"/>
        <end position="123"/>
    </location>
</feature>
<evidence type="ECO:0000313" key="2">
    <source>
        <dbReference type="EMBL" id="SIO18831.1"/>
    </source>
</evidence>
<keyword evidence="1" id="KW-1133">Transmembrane helix</keyword>
<keyword evidence="1" id="KW-0812">Transmembrane</keyword>
<dbReference type="STRING" id="1123272.SAMN02745824_3276"/>
<gene>
    <name evidence="2" type="ORF">SAMN02745824_3276</name>
</gene>
<keyword evidence="1" id="KW-0472">Membrane</keyword>
<evidence type="ECO:0000313" key="3">
    <source>
        <dbReference type="Proteomes" id="UP000185192"/>
    </source>
</evidence>
<proteinExistence type="predicted"/>
<dbReference type="OrthoDB" id="7509246at2"/>
<reference evidence="3" key="1">
    <citation type="submission" date="2016-11" db="EMBL/GenBank/DDBJ databases">
        <authorList>
            <person name="Varghese N."/>
            <person name="Submissions S."/>
        </authorList>
    </citation>
    <scope>NUCLEOTIDE SEQUENCE [LARGE SCALE GENOMIC DNA]</scope>
    <source>
        <strain evidence="3">DSM 22363</strain>
    </source>
</reference>
<feature type="transmembrane region" description="Helical" evidence="1">
    <location>
        <begin position="62"/>
        <end position="84"/>
    </location>
</feature>
<organism evidence="2 3">
    <name type="scientific">Parasphingorhabdus marina DSM 22363</name>
    <dbReference type="NCBI Taxonomy" id="1123272"/>
    <lineage>
        <taxon>Bacteria</taxon>
        <taxon>Pseudomonadati</taxon>
        <taxon>Pseudomonadota</taxon>
        <taxon>Alphaproteobacteria</taxon>
        <taxon>Sphingomonadales</taxon>
        <taxon>Sphingomonadaceae</taxon>
        <taxon>Parasphingorhabdus</taxon>
    </lineage>
</organism>
<sequence>MKPARPTSIIWFERLFWISAFVSFATDLDTEGSLFEIVLINAVFFGLLFLLWDLIARRASNVFKWIYSVLAFLGLGFFLLAMAAKGLGSEMLGGIFLQMTGPDLVVSAVANILSFGAAICLFLKPSQIWFRSKGAVIQNGDQLSDVFE</sequence>
<dbReference type="RefSeq" id="WP_074206163.1">
    <property type="nucleotide sequence ID" value="NZ_FSQW01000002.1"/>
</dbReference>
<accession>A0A1N6HG88</accession>
<dbReference type="Proteomes" id="UP000185192">
    <property type="component" value="Unassembled WGS sequence"/>
</dbReference>